<accession>A0ABV3V322</accession>
<dbReference type="Pfam" id="PF10935">
    <property type="entry name" value="DUF2637"/>
    <property type="match status" value="1"/>
</dbReference>
<keyword evidence="2" id="KW-1133">Transmembrane helix</keyword>
<sequence>MERRRGWAVVTAASGTVLIGAGAFWLSFTALADLAVRSGIGGGQAWIWPLLVDGLIVVATVAVVALDGRQAAWYPWALLIGGALVSVIANAAHALVTAEASVPGLLAATVAAVPPLVLLASTHLTVVLIRSTRTATAPPPAAQQTEAPLPVLPAAGIAPETAAFVAAEPDDPAPQHEDEDAEASAPVTPEAGKTATAGAGSGRRERAARLREAGWSNKQIARELDVHPSTVGRWLPRPSQPEAGPSVSAESSGLQEAGIPPEHAEEEPT</sequence>
<evidence type="ECO:0000313" key="4">
    <source>
        <dbReference type="Proteomes" id="UP001558481"/>
    </source>
</evidence>
<keyword evidence="2" id="KW-0472">Membrane</keyword>
<protein>
    <submittedName>
        <fullName evidence="3">DUF2637 domain-containing protein</fullName>
    </submittedName>
</protein>
<evidence type="ECO:0000313" key="3">
    <source>
        <dbReference type="EMBL" id="MEX3595086.1"/>
    </source>
</evidence>
<feature type="transmembrane region" description="Helical" evidence="2">
    <location>
        <begin position="73"/>
        <end position="93"/>
    </location>
</feature>
<dbReference type="RefSeq" id="WP_368630318.1">
    <property type="nucleotide sequence ID" value="NZ_JAYWLU010000010.1"/>
</dbReference>
<proteinExistence type="predicted"/>
<evidence type="ECO:0000256" key="2">
    <source>
        <dbReference type="SAM" id="Phobius"/>
    </source>
</evidence>
<feature type="transmembrane region" description="Helical" evidence="2">
    <location>
        <begin position="7"/>
        <end position="26"/>
    </location>
</feature>
<name>A0ABV3V322_9MICC</name>
<evidence type="ECO:0000256" key="1">
    <source>
        <dbReference type="SAM" id="MobiDB-lite"/>
    </source>
</evidence>
<feature type="transmembrane region" description="Helical" evidence="2">
    <location>
        <begin position="105"/>
        <end position="129"/>
    </location>
</feature>
<dbReference type="Gene3D" id="1.10.10.60">
    <property type="entry name" value="Homeodomain-like"/>
    <property type="match status" value="1"/>
</dbReference>
<feature type="region of interest" description="Disordered" evidence="1">
    <location>
        <begin position="169"/>
        <end position="269"/>
    </location>
</feature>
<feature type="compositionally biased region" description="Low complexity" evidence="1">
    <location>
        <begin position="188"/>
        <end position="198"/>
    </location>
</feature>
<dbReference type="Proteomes" id="UP001558481">
    <property type="component" value="Unassembled WGS sequence"/>
</dbReference>
<dbReference type="Pfam" id="PF13384">
    <property type="entry name" value="HTH_23"/>
    <property type="match status" value="1"/>
</dbReference>
<keyword evidence="2" id="KW-0812">Transmembrane</keyword>
<comment type="caution">
    <text evidence="3">The sequence shown here is derived from an EMBL/GenBank/DDBJ whole genome shotgun (WGS) entry which is preliminary data.</text>
</comment>
<dbReference type="InterPro" id="IPR009057">
    <property type="entry name" value="Homeodomain-like_sf"/>
</dbReference>
<organism evidence="3 4">
    <name type="scientific">Kocuria carniphila</name>
    <dbReference type="NCBI Taxonomy" id="262208"/>
    <lineage>
        <taxon>Bacteria</taxon>
        <taxon>Bacillati</taxon>
        <taxon>Actinomycetota</taxon>
        <taxon>Actinomycetes</taxon>
        <taxon>Micrococcales</taxon>
        <taxon>Micrococcaceae</taxon>
        <taxon>Kocuria</taxon>
    </lineage>
</organism>
<keyword evidence="4" id="KW-1185">Reference proteome</keyword>
<feature type="compositionally biased region" description="Basic and acidic residues" evidence="1">
    <location>
        <begin position="202"/>
        <end position="212"/>
    </location>
</feature>
<reference evidence="3 4" key="1">
    <citation type="journal article" date="2024" name="Fungal Genet. Biol.">
        <title>The porcine skin microbiome exhibits broad fungal antagonism.</title>
        <authorList>
            <person name="De La Cruz K.F."/>
            <person name="Townsend E.C."/>
            <person name="Alex Cheong J.Z."/>
            <person name="Salamzade R."/>
            <person name="Liu A."/>
            <person name="Sandstrom S."/>
            <person name="Davila E."/>
            <person name="Huang L."/>
            <person name="Xu K.H."/>
            <person name="Wu S.Y."/>
            <person name="Meudt J.J."/>
            <person name="Shanmuganayagam D."/>
            <person name="Gibson A.L.F."/>
            <person name="Kalan L.R."/>
        </authorList>
    </citation>
    <scope>NUCLEOTIDE SEQUENCE [LARGE SCALE GENOMIC DNA]</scope>
    <source>
        <strain evidence="3 4">LK2625</strain>
    </source>
</reference>
<dbReference type="SUPFAM" id="SSF46689">
    <property type="entry name" value="Homeodomain-like"/>
    <property type="match status" value="1"/>
</dbReference>
<gene>
    <name evidence="3" type="ORF">VVR66_10215</name>
</gene>
<dbReference type="InterPro" id="IPR021235">
    <property type="entry name" value="DUF2637"/>
</dbReference>
<dbReference type="EMBL" id="JAYWLU010000010">
    <property type="protein sequence ID" value="MEX3595086.1"/>
    <property type="molecule type" value="Genomic_DNA"/>
</dbReference>
<feature type="transmembrane region" description="Helical" evidence="2">
    <location>
        <begin position="46"/>
        <end position="66"/>
    </location>
</feature>